<reference evidence="8 9" key="1">
    <citation type="submission" date="2019-07" db="EMBL/GenBank/DDBJ databases">
        <title>Genomics analysis of Aphanomyces spp. identifies a new class of oomycete effector associated with host adaptation.</title>
        <authorList>
            <person name="Gaulin E."/>
        </authorList>
    </citation>
    <scope>NUCLEOTIDE SEQUENCE [LARGE SCALE GENOMIC DNA]</scope>
    <source>
        <strain evidence="8 9">ATCC 201684</strain>
    </source>
</reference>
<dbReference type="PROSITE" id="PS50011">
    <property type="entry name" value="PROTEIN_KINASE_DOM"/>
    <property type="match status" value="1"/>
</dbReference>
<feature type="compositionally biased region" description="Basic and acidic residues" evidence="6">
    <location>
        <begin position="8"/>
        <end position="32"/>
    </location>
</feature>
<evidence type="ECO:0000256" key="3">
    <source>
        <dbReference type="ARBA" id="ARBA00022741"/>
    </source>
</evidence>
<dbReference type="SUPFAM" id="SSF56112">
    <property type="entry name" value="Protein kinase-like (PK-like)"/>
    <property type="match status" value="1"/>
</dbReference>
<feature type="domain" description="Protein kinase" evidence="7">
    <location>
        <begin position="51"/>
        <end position="372"/>
    </location>
</feature>
<evidence type="ECO:0000256" key="4">
    <source>
        <dbReference type="ARBA" id="ARBA00022777"/>
    </source>
</evidence>
<dbReference type="GO" id="GO:0005634">
    <property type="term" value="C:nucleus"/>
    <property type="evidence" value="ECO:0007669"/>
    <property type="project" value="TreeGrafter"/>
</dbReference>
<dbReference type="PANTHER" id="PTHR45646:SF11">
    <property type="entry name" value="SERINE_THREONINE-PROTEIN KINASE DOA"/>
    <property type="match status" value="1"/>
</dbReference>
<proteinExistence type="predicted"/>
<dbReference type="VEuPathDB" id="FungiDB:AeMF1_003249"/>
<keyword evidence="9" id="KW-1185">Reference proteome</keyword>
<dbReference type="Proteomes" id="UP000481153">
    <property type="component" value="Unassembled WGS sequence"/>
</dbReference>
<dbReference type="Gene3D" id="3.30.200.20">
    <property type="entry name" value="Phosphorylase Kinase, domain 1"/>
    <property type="match status" value="1"/>
</dbReference>
<keyword evidence="5" id="KW-0067">ATP-binding</keyword>
<evidence type="ECO:0000256" key="2">
    <source>
        <dbReference type="ARBA" id="ARBA00022679"/>
    </source>
</evidence>
<feature type="region of interest" description="Disordered" evidence="6">
    <location>
        <begin position="1"/>
        <end position="32"/>
    </location>
</feature>
<evidence type="ECO:0000313" key="8">
    <source>
        <dbReference type="EMBL" id="KAF0738894.1"/>
    </source>
</evidence>
<keyword evidence="2" id="KW-0808">Transferase</keyword>
<dbReference type="PANTHER" id="PTHR45646">
    <property type="entry name" value="SERINE/THREONINE-PROTEIN KINASE DOA-RELATED"/>
    <property type="match status" value="1"/>
</dbReference>
<evidence type="ECO:0000256" key="5">
    <source>
        <dbReference type="ARBA" id="ARBA00022840"/>
    </source>
</evidence>
<keyword evidence="1" id="KW-0723">Serine/threonine-protein kinase</keyword>
<dbReference type="Gene3D" id="1.10.510.10">
    <property type="entry name" value="Transferase(Phosphotransferase) domain 1"/>
    <property type="match status" value="1"/>
</dbReference>
<dbReference type="InterPro" id="IPR011009">
    <property type="entry name" value="Kinase-like_dom_sf"/>
</dbReference>
<keyword evidence="4" id="KW-0418">Kinase</keyword>
<protein>
    <recommendedName>
        <fullName evidence="7">Protein kinase domain-containing protein</fullName>
    </recommendedName>
</protein>
<organism evidence="8 9">
    <name type="scientific">Aphanomyces euteiches</name>
    <dbReference type="NCBI Taxonomy" id="100861"/>
    <lineage>
        <taxon>Eukaryota</taxon>
        <taxon>Sar</taxon>
        <taxon>Stramenopiles</taxon>
        <taxon>Oomycota</taxon>
        <taxon>Saprolegniomycetes</taxon>
        <taxon>Saprolegniales</taxon>
        <taxon>Verrucalvaceae</taxon>
        <taxon>Aphanomyces</taxon>
    </lineage>
</organism>
<dbReference type="PROSITE" id="PS00108">
    <property type="entry name" value="PROTEIN_KINASE_ST"/>
    <property type="match status" value="1"/>
</dbReference>
<sequence length="385" mass="43519">MRGGRSASTDRGHACRSDSPKKKDLSDDSASHDDTIGSYDGVRGDVIDNRYEIIGDGGIGTFGRVVLCVDMKHTDKPIVALKVVRKVEKYSDSAKIEASILRNVNEKDENDKSLCVRMLRWFEFRGHVILVFERLGCSLYDYLKKHEYKPFPIESIRAYAWQLLTSLKYLHSINLIHTDLKPENILLIDDEEDTGERARLSTLKRKLVPPASDRVKLIDFGGATYDDESKSGIINTRQYRSPEVMLGVGWSFPSDIWSAACIIAELYLGELLFVTHENLEHMALIQKCIGAFPPDMVAKADRQATKYFSEDHKLKWPEMSSSQESLDHVRKMKALEEIIEDEPELLDLLTKMLAMDPAERLTAAQALEHPFFIGVSLETLHGTSA</sequence>
<dbReference type="InterPro" id="IPR008271">
    <property type="entry name" value="Ser/Thr_kinase_AS"/>
</dbReference>
<name>A0A6G0XF87_9STRA</name>
<keyword evidence="3" id="KW-0547">Nucleotide-binding</keyword>
<gene>
    <name evidence="8" type="ORF">Ae201684_005503</name>
</gene>
<dbReference type="GO" id="GO:0005524">
    <property type="term" value="F:ATP binding"/>
    <property type="evidence" value="ECO:0007669"/>
    <property type="project" value="UniProtKB-KW"/>
</dbReference>
<comment type="caution">
    <text evidence="8">The sequence shown here is derived from an EMBL/GenBank/DDBJ whole genome shotgun (WGS) entry which is preliminary data.</text>
</comment>
<dbReference type="SMART" id="SM00220">
    <property type="entry name" value="S_TKc"/>
    <property type="match status" value="1"/>
</dbReference>
<dbReference type="Pfam" id="PF00069">
    <property type="entry name" value="Pkinase"/>
    <property type="match status" value="1"/>
</dbReference>
<dbReference type="EMBL" id="VJMJ01000070">
    <property type="protein sequence ID" value="KAF0738894.1"/>
    <property type="molecule type" value="Genomic_DNA"/>
</dbReference>
<dbReference type="GO" id="GO:0004674">
    <property type="term" value="F:protein serine/threonine kinase activity"/>
    <property type="evidence" value="ECO:0007669"/>
    <property type="project" value="UniProtKB-KW"/>
</dbReference>
<evidence type="ECO:0000256" key="1">
    <source>
        <dbReference type="ARBA" id="ARBA00022527"/>
    </source>
</evidence>
<evidence type="ECO:0000313" key="9">
    <source>
        <dbReference type="Proteomes" id="UP000481153"/>
    </source>
</evidence>
<dbReference type="InterPro" id="IPR000719">
    <property type="entry name" value="Prot_kinase_dom"/>
</dbReference>
<dbReference type="CDD" id="cd14134">
    <property type="entry name" value="PKc_CLK"/>
    <property type="match status" value="1"/>
</dbReference>
<evidence type="ECO:0000256" key="6">
    <source>
        <dbReference type="SAM" id="MobiDB-lite"/>
    </source>
</evidence>
<accession>A0A6G0XF87</accession>
<dbReference type="InterPro" id="IPR051175">
    <property type="entry name" value="CLK_kinases"/>
</dbReference>
<evidence type="ECO:0000259" key="7">
    <source>
        <dbReference type="PROSITE" id="PS50011"/>
    </source>
</evidence>
<dbReference type="AlphaFoldDB" id="A0A6G0XF87"/>